<gene>
    <name evidence="1" type="ORF">A6F49_03730</name>
</gene>
<evidence type="ECO:0008006" key="3">
    <source>
        <dbReference type="Google" id="ProtNLM"/>
    </source>
</evidence>
<dbReference type="Proteomes" id="UP000078292">
    <property type="component" value="Unassembled WGS sequence"/>
</dbReference>
<evidence type="ECO:0000313" key="1">
    <source>
        <dbReference type="EMBL" id="OAV62921.1"/>
    </source>
</evidence>
<dbReference type="STRING" id="1837282.A6F49_03730"/>
<keyword evidence="2" id="KW-1185">Reference proteome</keyword>
<protein>
    <recommendedName>
        <fullName evidence="3">Asparagine synthetase domain-containing protein</fullName>
    </recommendedName>
</protein>
<organism evidence="1 2">
    <name type="scientific">Enteractinococcus helveticum</name>
    <dbReference type="NCBI Taxonomy" id="1837282"/>
    <lineage>
        <taxon>Bacteria</taxon>
        <taxon>Bacillati</taxon>
        <taxon>Actinomycetota</taxon>
        <taxon>Actinomycetes</taxon>
        <taxon>Micrococcales</taxon>
        <taxon>Micrococcaceae</taxon>
    </lineage>
</organism>
<reference evidence="1 2" key="1">
    <citation type="submission" date="2016-04" db="EMBL/GenBank/DDBJ databases">
        <title>First whole genome shotgun sequence of the bacterium Enteractinococcus sp. strain UASWS1574.</title>
        <authorList>
            <person name="Crovadore J."/>
            <person name="Chablais R."/>
            <person name="Lefort F."/>
        </authorList>
    </citation>
    <scope>NUCLEOTIDE SEQUENCE [LARGE SCALE GENOMIC DNA]</scope>
    <source>
        <strain evidence="1 2">UASWS1574</strain>
    </source>
</reference>
<sequence>MHISGLYETTFLATNHSPPTNGFFQGYCFIRNDFIFGTNGALHYQALTGNPIPAAQDGCYVTIHCHNDAYVFDVDFAGYTILYYYHDGATWAVSNSFSRIIDYLRDQNISIRPNYAHLAAAMGNGMPLGQLFSFQTLAHNVRVAPRTHSLIITPSTVQFIRRPDPTATSTTYTEALSEYLNTWVSRFETLMHSPETDFTVDLTGGVDSRANFALVQAALSRLDNRSQLPRLHCSSSPHNQTDFEVATTIAGRYGFEINDNRTIRRLELHGDESYHMYRAQSMGVYYPFYRPTQGPTPTNITIGGGGGGIHRKLYELRAGSSDPNVFIEQNARKLKRPEYEAEFIADGQQFLAQAARNDEDPFRVLLRDGRVRYHSGRTPRAEVAFTPLHSVSAERVQLLAGDDRIEEGQFNYDIMQSLEPELVTMPYDSADKSPTNQILARLTSSPISKEAAPGMVWAPTAHIIRGTSANQRPAIEKYKTAFDKAVDNPFVQKFWRKTMLTEARELMDTLYKGKSIGNAANGKPIAAVLSTDLVTPN</sequence>
<name>A0A1B7M2U7_9MICC</name>
<proteinExistence type="predicted"/>
<dbReference type="AlphaFoldDB" id="A0A1B7M2U7"/>
<dbReference type="RefSeq" id="WP_043055958.1">
    <property type="nucleotide sequence ID" value="NZ_LXEY01000006.1"/>
</dbReference>
<dbReference type="OrthoDB" id="7804473at2"/>
<evidence type="ECO:0000313" key="2">
    <source>
        <dbReference type="Proteomes" id="UP000078292"/>
    </source>
</evidence>
<dbReference type="EMBL" id="LXEY01000006">
    <property type="protein sequence ID" value="OAV62921.1"/>
    <property type="molecule type" value="Genomic_DNA"/>
</dbReference>
<accession>A0A1B7M2U7</accession>
<comment type="caution">
    <text evidence="1">The sequence shown here is derived from an EMBL/GenBank/DDBJ whole genome shotgun (WGS) entry which is preliminary data.</text>
</comment>